<reference evidence="4" key="2">
    <citation type="submission" date="2025-08" db="UniProtKB">
        <authorList>
            <consortium name="RefSeq"/>
        </authorList>
    </citation>
    <scope>IDENTIFICATION</scope>
</reference>
<dbReference type="PANTHER" id="PTHR47592">
    <property type="entry name" value="PBF68 PROTEIN"/>
    <property type="match status" value="1"/>
</dbReference>
<dbReference type="InterPro" id="IPR036875">
    <property type="entry name" value="Znf_CCHC_sf"/>
</dbReference>
<keyword evidence="3" id="KW-1185">Reference proteome</keyword>
<dbReference type="RefSeq" id="XP_016676510.1">
    <property type="nucleotide sequence ID" value="XM_016821021.1"/>
</dbReference>
<evidence type="ECO:0000256" key="1">
    <source>
        <dbReference type="PROSITE-ProRule" id="PRU00047"/>
    </source>
</evidence>
<reference evidence="3" key="1">
    <citation type="journal article" date="2020" name="Nat. Genet.">
        <title>Genomic diversifications of five Gossypium allopolyploid species and their impact on cotton improvement.</title>
        <authorList>
            <person name="Chen Z.J."/>
            <person name="Sreedasyam A."/>
            <person name="Ando A."/>
            <person name="Song Q."/>
            <person name="De Santiago L.M."/>
            <person name="Hulse-Kemp A.M."/>
            <person name="Ding M."/>
            <person name="Ye W."/>
            <person name="Kirkbride R.C."/>
            <person name="Jenkins J."/>
            <person name="Plott C."/>
            <person name="Lovell J."/>
            <person name="Lin Y.M."/>
            <person name="Vaughn R."/>
            <person name="Liu B."/>
            <person name="Simpson S."/>
            <person name="Scheffler B.E."/>
            <person name="Wen L."/>
            <person name="Saski C.A."/>
            <person name="Grover C.E."/>
            <person name="Hu G."/>
            <person name="Conover J.L."/>
            <person name="Carlson J.W."/>
            <person name="Shu S."/>
            <person name="Boston L.B."/>
            <person name="Williams M."/>
            <person name="Peterson D.G."/>
            <person name="McGee K."/>
            <person name="Jones D.C."/>
            <person name="Wendel J.F."/>
            <person name="Stelly D.M."/>
            <person name="Grimwood J."/>
            <person name="Schmutz J."/>
        </authorList>
    </citation>
    <scope>NUCLEOTIDE SEQUENCE [LARGE SCALE GENOMIC DNA]</scope>
    <source>
        <strain evidence="3">cv. TM-1</strain>
    </source>
</reference>
<feature type="domain" description="CCHC-type" evidence="2">
    <location>
        <begin position="225"/>
        <end position="240"/>
    </location>
</feature>
<organism evidence="3 4">
    <name type="scientific">Gossypium hirsutum</name>
    <name type="common">Upland cotton</name>
    <name type="synonym">Gossypium mexicanum</name>
    <dbReference type="NCBI Taxonomy" id="3635"/>
    <lineage>
        <taxon>Eukaryota</taxon>
        <taxon>Viridiplantae</taxon>
        <taxon>Streptophyta</taxon>
        <taxon>Embryophyta</taxon>
        <taxon>Tracheophyta</taxon>
        <taxon>Spermatophyta</taxon>
        <taxon>Magnoliopsida</taxon>
        <taxon>eudicotyledons</taxon>
        <taxon>Gunneridae</taxon>
        <taxon>Pentapetalae</taxon>
        <taxon>rosids</taxon>
        <taxon>malvids</taxon>
        <taxon>Malvales</taxon>
        <taxon>Malvaceae</taxon>
        <taxon>Malvoideae</taxon>
        <taxon>Gossypium</taxon>
    </lineage>
</organism>
<dbReference type="GO" id="GO:0003676">
    <property type="term" value="F:nucleic acid binding"/>
    <property type="evidence" value="ECO:0007669"/>
    <property type="project" value="InterPro"/>
</dbReference>
<keyword evidence="1" id="KW-0862">Zinc</keyword>
<dbReference type="SMART" id="SM00343">
    <property type="entry name" value="ZnF_C2HC"/>
    <property type="match status" value="1"/>
</dbReference>
<gene>
    <name evidence="4" type="primary">LOC107895796</name>
</gene>
<dbReference type="KEGG" id="ghi:107895796"/>
<proteinExistence type="predicted"/>
<dbReference type="PANTHER" id="PTHR47592:SF27">
    <property type="entry name" value="OS08G0421700 PROTEIN"/>
    <property type="match status" value="1"/>
</dbReference>
<evidence type="ECO:0000259" key="2">
    <source>
        <dbReference type="PROSITE" id="PS50158"/>
    </source>
</evidence>
<dbReference type="PaxDb" id="3635-A0A1U8IE87"/>
<keyword evidence="1" id="KW-0479">Metal-binding</keyword>
<dbReference type="SUPFAM" id="SSF57756">
    <property type="entry name" value="Retrovirus zinc finger-like domains"/>
    <property type="match status" value="1"/>
</dbReference>
<name>A0A1U8IE87_GOSHI</name>
<dbReference type="OrthoDB" id="1300022at2759"/>
<dbReference type="Proteomes" id="UP000818029">
    <property type="component" value="Chromosome A10"/>
</dbReference>
<dbReference type="InterPro" id="IPR001878">
    <property type="entry name" value="Znf_CCHC"/>
</dbReference>
<sequence length="267" mass="30894">MLFYLTMLNLPKFFKDDPPTVKEDEVDEVTAFTAIKTWKHSNFLCQNYILNGLSDALYEVYSVKKTAKELWTSLDHKYKPEDAKTKKFLVAKFLNFVMIDSKLVVNQVRELQLIIHGILVEGMIISESFQMAIIIEKLPPTWNDFENYLKHKRKEMSEEDLIVRLQIEEDNRGTKKRLNKGANDNIARLNIIEVKKDFTKGKQLQNGPKLGPKGSFSKMQKFQGKCFNCNKMGHKSSDCRISKKVRANEANAVEKISKEVFDMELCA</sequence>
<dbReference type="Gene3D" id="4.10.60.10">
    <property type="entry name" value="Zinc finger, CCHC-type"/>
    <property type="match status" value="1"/>
</dbReference>
<accession>A0A1U8IE87</accession>
<dbReference type="GeneID" id="107895796"/>
<keyword evidence="1" id="KW-0863">Zinc-finger</keyword>
<dbReference type="Pfam" id="PF00098">
    <property type="entry name" value="zf-CCHC"/>
    <property type="match status" value="1"/>
</dbReference>
<dbReference type="PROSITE" id="PS50158">
    <property type="entry name" value="ZF_CCHC"/>
    <property type="match status" value="1"/>
</dbReference>
<dbReference type="GO" id="GO:0008270">
    <property type="term" value="F:zinc ion binding"/>
    <property type="evidence" value="ECO:0007669"/>
    <property type="project" value="UniProtKB-KW"/>
</dbReference>
<evidence type="ECO:0000313" key="3">
    <source>
        <dbReference type="Proteomes" id="UP000818029"/>
    </source>
</evidence>
<dbReference type="AlphaFoldDB" id="A0A1U8IE87"/>
<protein>
    <recommendedName>
        <fullName evidence="2">CCHC-type domain-containing protein</fullName>
    </recommendedName>
</protein>
<dbReference type="Pfam" id="PF14223">
    <property type="entry name" value="Retrotran_gag_2"/>
    <property type="match status" value="1"/>
</dbReference>
<evidence type="ECO:0000313" key="4">
    <source>
        <dbReference type="RefSeq" id="XP_016676510.1"/>
    </source>
</evidence>